<gene>
    <name evidence="1" type="ORF">EDD32_0796</name>
</gene>
<dbReference type="OrthoDB" id="8421922at2"/>
<name>A0A3N4Z191_9MICO</name>
<comment type="caution">
    <text evidence="1">The sequence shown here is derived from an EMBL/GenBank/DDBJ whole genome shotgun (WGS) entry which is preliminary data.</text>
</comment>
<dbReference type="AlphaFoldDB" id="A0A3N4Z191"/>
<evidence type="ECO:0000313" key="1">
    <source>
        <dbReference type="EMBL" id="RPF26357.1"/>
    </source>
</evidence>
<dbReference type="RefSeq" id="WP_123914795.1">
    <property type="nucleotide sequence ID" value="NZ_RKRA01000001.1"/>
</dbReference>
<keyword evidence="2" id="KW-1185">Reference proteome</keyword>
<evidence type="ECO:0008006" key="3">
    <source>
        <dbReference type="Google" id="ProtNLM"/>
    </source>
</evidence>
<protein>
    <recommendedName>
        <fullName evidence="3">Esterase</fullName>
    </recommendedName>
</protein>
<reference evidence="1 2" key="1">
    <citation type="submission" date="2018-11" db="EMBL/GenBank/DDBJ databases">
        <title>Sequencing the genomes of 1000 actinobacteria strains.</title>
        <authorList>
            <person name="Klenk H.-P."/>
        </authorList>
    </citation>
    <scope>NUCLEOTIDE SEQUENCE [LARGE SCALE GENOMIC DNA]</scope>
    <source>
        <strain evidence="1 2">DSM 14418</strain>
    </source>
</reference>
<evidence type="ECO:0000313" key="2">
    <source>
        <dbReference type="Proteomes" id="UP000280726"/>
    </source>
</evidence>
<proteinExistence type="predicted"/>
<accession>A0A3N4Z191</accession>
<dbReference type="EMBL" id="RKRA01000001">
    <property type="protein sequence ID" value="RPF26357.1"/>
    <property type="molecule type" value="Genomic_DNA"/>
</dbReference>
<sequence length="305" mass="33359">MTTGSHSITLADLAEGGLNAPVRKVDRLDDFSPATTMGASRYSHSLGRDCTLDALLVNNASDILVVSFHGALDRRRFTLPRFERLNSLKDQEVSSLYFADPALHLDPTLELAWFTGWHSVDLTPILAQWVLTAARAVDASRIILTGSSGGGFAALQVSSLIPHSLAIPFNPQTAISAYFANGFMRGPQRKYVTVVMPELAPDGFDRLEPNLDWASPLGERLSAVQRYARKQMNYVLYATNPNDFHHRDHFLPLAEAAARGRNVQNLRVHEYDGPAGHTPPTPEVFTSVLGNGIEWVRGIGDVGAS</sequence>
<dbReference type="SUPFAM" id="SSF53474">
    <property type="entry name" value="alpha/beta-Hydrolases"/>
    <property type="match status" value="1"/>
</dbReference>
<dbReference type="Gene3D" id="3.40.50.1820">
    <property type="entry name" value="alpha/beta hydrolase"/>
    <property type="match status" value="1"/>
</dbReference>
<dbReference type="Proteomes" id="UP000280726">
    <property type="component" value="Unassembled WGS sequence"/>
</dbReference>
<organism evidence="1 2">
    <name type="scientific">Georgenia muralis</name>
    <dbReference type="NCBI Taxonomy" id="154117"/>
    <lineage>
        <taxon>Bacteria</taxon>
        <taxon>Bacillati</taxon>
        <taxon>Actinomycetota</taxon>
        <taxon>Actinomycetes</taxon>
        <taxon>Micrococcales</taxon>
        <taxon>Bogoriellaceae</taxon>
        <taxon>Georgenia</taxon>
    </lineage>
</organism>
<dbReference type="InterPro" id="IPR029058">
    <property type="entry name" value="AB_hydrolase_fold"/>
</dbReference>